<dbReference type="InterPro" id="IPR002763">
    <property type="entry name" value="DUF72"/>
</dbReference>
<dbReference type="InterPro" id="IPR036520">
    <property type="entry name" value="UPF0759_sf"/>
</dbReference>
<protein>
    <submittedName>
        <fullName evidence="1">Uncharacterized protein YecE (DUF72 family)</fullName>
    </submittedName>
</protein>
<dbReference type="Pfam" id="PF01904">
    <property type="entry name" value="DUF72"/>
    <property type="match status" value="1"/>
</dbReference>
<dbReference type="AlphaFoldDB" id="A0A2T4Z3E6"/>
<dbReference type="OrthoDB" id="9780310at2"/>
<dbReference type="PANTHER" id="PTHR30348">
    <property type="entry name" value="UNCHARACTERIZED PROTEIN YECE"/>
    <property type="match status" value="1"/>
</dbReference>
<reference evidence="1 2" key="1">
    <citation type="submission" date="2018-04" db="EMBL/GenBank/DDBJ databases">
        <title>Genomic Encyclopedia of Archaeal and Bacterial Type Strains, Phase II (KMG-II): from individual species to whole genera.</title>
        <authorList>
            <person name="Goeker M."/>
        </authorList>
    </citation>
    <scope>NUCLEOTIDE SEQUENCE [LARGE SCALE GENOMIC DNA]</scope>
    <source>
        <strain evidence="1 2">DSM 25521</strain>
    </source>
</reference>
<gene>
    <name evidence="1" type="ORF">C8P69_105439</name>
</gene>
<comment type="caution">
    <text evidence="1">The sequence shown here is derived from an EMBL/GenBank/DDBJ whole genome shotgun (WGS) entry which is preliminary data.</text>
</comment>
<proteinExistence type="predicted"/>
<sequence>MTEGKIRVGIGGWTFEAWRETFYPKGLPHARELAHASRHVTAIEVNGTFYRTQKPETFAVWHDEVPDDFVFALKAPRYATNRRVLAEAGESVARFIDSGIDRLNTKLGPINWQMAATKAFQPEDFAAFLSLLPRTAHGLTLRHVVEVRHASFMVPEFIALLRDHGVAAVFADDPDYPFFFDPTADFVYLRLQCAREEEPRGYADADIDTWAARATSWAAGRHPAGLPLVAPKAPAQKVKRDVFIFFINGFKPKAPLAAMRLIGRLGA</sequence>
<evidence type="ECO:0000313" key="2">
    <source>
        <dbReference type="Proteomes" id="UP000241808"/>
    </source>
</evidence>
<dbReference type="PANTHER" id="PTHR30348:SF4">
    <property type="entry name" value="DUF72 DOMAIN-CONTAINING PROTEIN"/>
    <property type="match status" value="1"/>
</dbReference>
<dbReference type="EMBL" id="PZZL01000005">
    <property type="protein sequence ID" value="PTM55285.1"/>
    <property type="molecule type" value="Genomic_DNA"/>
</dbReference>
<dbReference type="SUPFAM" id="SSF117396">
    <property type="entry name" value="TM1631-like"/>
    <property type="match status" value="1"/>
</dbReference>
<name>A0A2T4Z3E6_9HYPH</name>
<keyword evidence="2" id="KW-1185">Reference proteome</keyword>
<dbReference type="Gene3D" id="3.20.20.410">
    <property type="entry name" value="Protein of unknown function UPF0759"/>
    <property type="match status" value="1"/>
</dbReference>
<evidence type="ECO:0000313" key="1">
    <source>
        <dbReference type="EMBL" id="PTM55285.1"/>
    </source>
</evidence>
<dbReference type="RefSeq" id="WP_108178109.1">
    <property type="nucleotide sequence ID" value="NZ_PZZL01000005.1"/>
</dbReference>
<accession>A0A2T4Z3E6</accession>
<organism evidence="1 2">
    <name type="scientific">Phreatobacter oligotrophus</name>
    <dbReference type="NCBI Taxonomy" id="1122261"/>
    <lineage>
        <taxon>Bacteria</taxon>
        <taxon>Pseudomonadati</taxon>
        <taxon>Pseudomonadota</taxon>
        <taxon>Alphaproteobacteria</taxon>
        <taxon>Hyphomicrobiales</taxon>
        <taxon>Phreatobacteraceae</taxon>
        <taxon>Phreatobacter</taxon>
    </lineage>
</organism>
<dbReference type="Proteomes" id="UP000241808">
    <property type="component" value="Unassembled WGS sequence"/>
</dbReference>